<feature type="compositionally biased region" description="Acidic residues" evidence="11">
    <location>
        <begin position="322"/>
        <end position="343"/>
    </location>
</feature>
<evidence type="ECO:0000256" key="5">
    <source>
        <dbReference type="ARBA" id="ARBA00023054"/>
    </source>
</evidence>
<feature type="coiled-coil region" evidence="10">
    <location>
        <begin position="1004"/>
        <end position="1031"/>
    </location>
</feature>
<dbReference type="SMART" id="SM00320">
    <property type="entry name" value="WD40"/>
    <property type="match status" value="7"/>
</dbReference>
<evidence type="ECO:0000313" key="12">
    <source>
        <dbReference type="EMBL" id="OMJ84705.1"/>
    </source>
</evidence>
<evidence type="ECO:0000256" key="4">
    <source>
        <dbReference type="ARBA" id="ARBA00022737"/>
    </source>
</evidence>
<evidence type="ECO:0000256" key="7">
    <source>
        <dbReference type="ARBA" id="ARBA00023273"/>
    </source>
</evidence>
<evidence type="ECO:0000256" key="1">
    <source>
        <dbReference type="ARBA" id="ARBA00004430"/>
    </source>
</evidence>
<evidence type="ECO:0000256" key="3">
    <source>
        <dbReference type="ARBA" id="ARBA00022574"/>
    </source>
</evidence>
<keyword evidence="13" id="KW-1185">Reference proteome</keyword>
<keyword evidence="4" id="KW-0677">Repeat</keyword>
<proteinExistence type="inferred from homology"/>
<protein>
    <recommendedName>
        <fullName evidence="9">Cilia- and flagella-associated protein 43</fullName>
    </recommendedName>
</protein>
<dbReference type="Pfam" id="PF25828">
    <property type="entry name" value="CC_Cfap43"/>
    <property type="match status" value="1"/>
</dbReference>
<dbReference type="SUPFAM" id="SSF50978">
    <property type="entry name" value="WD40 repeat-like"/>
    <property type="match status" value="1"/>
</dbReference>
<sequence length="1601" mass="184734">MNFELQSCLSCNCGPVSVVENDTIVYMVANSVVLWNVSNNSKDFIWHNSLGITTCAANPRNNLIAVGEEGNKPKVCIYSYPGKNLIRSLDGWATVMYTALAFNRAGDLLVTVGDYPNYTLCVWENDKMLIAVKLLKEPMKLIVHDSIIILLKHEIKLLKIYQSFSDTPQVLNDELKEEHRYSIKTFSLAEIIPLDAVFDKYGNIYVSTSAGELIVLKNNLNETKVVQRFDFRIISMVLTHRYLIVATSENKLQWLNIYIPPEEQDPRSGKNLNLRVYKELSLDDKQDIIQLMFISGHNKLLMIGAQGKLQLLNTPADPPFNPDEEDPEKDEDDDQNEDEDEEESYRKPKVMTVTPQLLGQYHIGAIKKVIGLGDSTQCASIGEDLRVWEVVTGENLMQYSSPEDVEYCSLDGNLHGNLVFVGSVGGVVRIFDVSNRVVGRLICLIRLTENPIDNLALSPDQKLLAASSSKNSELHFIESSVSSKFRVIGLVVLPGKTISIAWAAKQLVVLLNTGIIVIFDPPKSDTPSQIDPLPAIFKYRHVDEGTCISVNGNKIYLAGAGKDLHVYKLPDQDMNEIDLRKLPPEPFEFINGDKVQTTIVCVSPSLKHAAIGCVDGTIKIVQVQNLNQNLKQVHGSSGVQSLTFSADSSLLFSTGHERDFFSWHLNGKALDRPIQSSQSEDPALEAIESITDISDLKILLARTILMESKAKSEGREVERVKSKLKSRMQEIQDKLVAMLKANEKAPDLEKLDRDEFVLDLANKVKIENQGKEAAKKLKDEAKKKNLAQELLQQRIKIKTLDSMEVNSRILSAFLSGQIVYNYTIRKLTTAEIARLKKIRAFRVIELKEQDARKENNQEEIIYYEDFAVDWIIGKRPEDWRNHPLLISLEEKRNSQRKEGELKPIPEWELIYPAPLIYTPSRKRIQIFLLSMLCRAFKEGFNTEFEKLELLKEKQIDLIEEKNVLIVEKQKELNTAINIFKHKIHNLENPIKMLEVKDSDFTVEKYLSKEERDELEEKRKKEEERLRLLNSDDSKKKALVQMMNGTIENKKNNYSLLTEKMVKEEWMDKLTIHEMTEEQRQKLKDFEEKEKKFMEDREKLRKILEGELKKLQGEVSELCKNFDTKVKDLFLQRLDTDYEIYQMELMMARLSLSILSDEKRKFEVELLREKQSQIEKEVKEKEDSIRELNSHIEYVQSKIKSCQDDSKAVDNRFKNNLEKEAQPGIDQNKLKNLLKNGPDIRDKGNKNPEVEKLIKNLNELDPYTPWETEKIISSQPPIPSKELTEADLPAGLPPYLADRLINDRKKKLEIEKQIPQLQKHIKEVEIHKKWVEKKCQNMQDKLREVVVELRTKEEENIKQKYNTELLLKLKQGIVEVPQQPVVTDYSDAILIHNKVVKDKNDKIKEIGEGKVKTLEEIAKFKIDLAKVQWREELLKLETADYKASEGDLKMLRIDKRLQNILAGRGLDENQQMAERILNQINHLYENTEKRVKQINEKKISLQKTITDLTRDNEILENEVYEMERQENQRESLLKLRSTISDQARDDPAGKFKQIATRRKMMDMIEQYREEIEFLNDELDRLRAKTFPSFAHLQAHVDFPDEY</sequence>
<keyword evidence="6" id="KW-0206">Cytoskeleton</keyword>
<dbReference type="InterPro" id="IPR011047">
    <property type="entry name" value="Quinoprotein_ADH-like_sf"/>
</dbReference>
<gene>
    <name evidence="12" type="ORF">SteCoe_14094</name>
</gene>
<feature type="coiled-coil region" evidence="10">
    <location>
        <begin position="1465"/>
        <end position="1583"/>
    </location>
</feature>
<evidence type="ECO:0000256" key="2">
    <source>
        <dbReference type="ARBA" id="ARBA00022490"/>
    </source>
</evidence>
<evidence type="ECO:0000313" key="13">
    <source>
        <dbReference type="Proteomes" id="UP000187209"/>
    </source>
</evidence>
<feature type="coiled-coil region" evidence="10">
    <location>
        <begin position="1163"/>
        <end position="1190"/>
    </location>
</feature>
<comment type="subcellular location">
    <subcellularLocation>
        <location evidence="1">Cytoplasm</location>
        <location evidence="1">Cytoskeleton</location>
        <location evidence="1">Cilium axoneme</location>
    </subcellularLocation>
</comment>
<keyword evidence="3" id="KW-0853">WD repeat</keyword>
<dbReference type="EMBL" id="MPUH01000260">
    <property type="protein sequence ID" value="OMJ84705.1"/>
    <property type="molecule type" value="Genomic_DNA"/>
</dbReference>
<reference evidence="12 13" key="1">
    <citation type="submission" date="2016-11" db="EMBL/GenBank/DDBJ databases">
        <title>The macronuclear genome of Stentor coeruleus: a giant cell with tiny introns.</title>
        <authorList>
            <person name="Slabodnick M."/>
            <person name="Ruby J.G."/>
            <person name="Reiff S.B."/>
            <person name="Swart E.C."/>
            <person name="Gosai S."/>
            <person name="Prabakaran S."/>
            <person name="Witkowska E."/>
            <person name="Larue G.E."/>
            <person name="Fisher S."/>
            <person name="Freeman R.M."/>
            <person name="Gunawardena J."/>
            <person name="Chu W."/>
            <person name="Stover N.A."/>
            <person name="Gregory B.D."/>
            <person name="Nowacki M."/>
            <person name="Derisi J."/>
            <person name="Roy S.W."/>
            <person name="Marshall W.F."/>
            <person name="Sood P."/>
        </authorList>
    </citation>
    <scope>NUCLEOTIDE SEQUENCE [LARGE SCALE GENOMIC DNA]</scope>
    <source>
        <strain evidence="12">WM001</strain>
    </source>
</reference>
<accession>A0A1R2C6Z8</accession>
<evidence type="ECO:0000256" key="9">
    <source>
        <dbReference type="ARBA" id="ARBA00023662"/>
    </source>
</evidence>
<dbReference type="PANTHER" id="PTHR14885:SF1">
    <property type="entry name" value="CILIA- AND FLAGELLA-ASSOCIATED PROTEIN 43"/>
    <property type="match status" value="1"/>
</dbReference>
<evidence type="ECO:0000256" key="6">
    <source>
        <dbReference type="ARBA" id="ARBA00023212"/>
    </source>
</evidence>
<dbReference type="SUPFAM" id="SSF50998">
    <property type="entry name" value="Quinoprotein alcohol dehydrogenase-like"/>
    <property type="match status" value="1"/>
</dbReference>
<dbReference type="InterPro" id="IPR036322">
    <property type="entry name" value="WD40_repeat_dom_sf"/>
</dbReference>
<keyword evidence="2" id="KW-0963">Cytoplasm</keyword>
<dbReference type="OrthoDB" id="64353at2759"/>
<organism evidence="12 13">
    <name type="scientific">Stentor coeruleus</name>
    <dbReference type="NCBI Taxonomy" id="5963"/>
    <lineage>
        <taxon>Eukaryota</taxon>
        <taxon>Sar</taxon>
        <taxon>Alveolata</taxon>
        <taxon>Ciliophora</taxon>
        <taxon>Postciliodesmatophora</taxon>
        <taxon>Heterotrichea</taxon>
        <taxon>Heterotrichida</taxon>
        <taxon>Stentoridae</taxon>
        <taxon>Stentor</taxon>
    </lineage>
</organism>
<dbReference type="PANTHER" id="PTHR14885">
    <property type="entry name" value="CILIA- AND FLAGELLA-ASSOCIATED PROTEIN 43-RELATED"/>
    <property type="match status" value="1"/>
</dbReference>
<dbReference type="InterPro" id="IPR015943">
    <property type="entry name" value="WD40/YVTN_repeat-like_dom_sf"/>
</dbReference>
<feature type="coiled-coil region" evidence="10">
    <location>
        <begin position="1075"/>
        <end position="1120"/>
    </location>
</feature>
<dbReference type="Proteomes" id="UP000187209">
    <property type="component" value="Unassembled WGS sequence"/>
</dbReference>
<evidence type="ECO:0000256" key="11">
    <source>
        <dbReference type="SAM" id="MobiDB-lite"/>
    </source>
</evidence>
<keyword evidence="5 10" id="KW-0175">Coiled coil</keyword>
<comment type="caution">
    <text evidence="12">The sequence shown here is derived from an EMBL/GenBank/DDBJ whole genome shotgun (WGS) entry which is preliminary data.</text>
</comment>
<feature type="region of interest" description="Disordered" evidence="11">
    <location>
        <begin position="312"/>
        <end position="349"/>
    </location>
</feature>
<comment type="similarity">
    <text evidence="8">Belongs to the CFAP43 family.</text>
</comment>
<name>A0A1R2C6Z8_9CILI</name>
<dbReference type="Gene3D" id="2.130.10.10">
    <property type="entry name" value="YVTN repeat-like/Quinoprotein amine dehydrogenase"/>
    <property type="match status" value="3"/>
</dbReference>
<keyword evidence="7" id="KW-0966">Cell projection</keyword>
<dbReference type="GO" id="GO:0005930">
    <property type="term" value="C:axoneme"/>
    <property type="evidence" value="ECO:0007669"/>
    <property type="project" value="UniProtKB-SubCell"/>
</dbReference>
<dbReference type="InterPro" id="IPR001680">
    <property type="entry name" value="WD40_rpt"/>
</dbReference>
<evidence type="ECO:0000256" key="10">
    <source>
        <dbReference type="SAM" id="Coils"/>
    </source>
</evidence>
<evidence type="ECO:0000256" key="8">
    <source>
        <dbReference type="ARBA" id="ARBA00023605"/>
    </source>
</evidence>